<accession>A0A1Y6BIS5</accession>
<comment type="similarity">
    <text evidence="1">Belongs to the LysR transcriptional regulatory family.</text>
</comment>
<feature type="domain" description="HTH lysR-type" evidence="5">
    <location>
        <begin position="1"/>
        <end position="58"/>
    </location>
</feature>
<dbReference type="PRINTS" id="PR00039">
    <property type="entry name" value="HTHLYSR"/>
</dbReference>
<keyword evidence="7" id="KW-1185">Reference proteome</keyword>
<keyword evidence="3" id="KW-0238">DNA-binding</keyword>
<dbReference type="GO" id="GO:0032993">
    <property type="term" value="C:protein-DNA complex"/>
    <property type="evidence" value="ECO:0007669"/>
    <property type="project" value="TreeGrafter"/>
</dbReference>
<evidence type="ECO:0000256" key="4">
    <source>
        <dbReference type="ARBA" id="ARBA00023163"/>
    </source>
</evidence>
<organism evidence="6 7">
    <name type="scientific">Tistlia consotensis USBA 355</name>
    <dbReference type="NCBI Taxonomy" id="560819"/>
    <lineage>
        <taxon>Bacteria</taxon>
        <taxon>Pseudomonadati</taxon>
        <taxon>Pseudomonadota</taxon>
        <taxon>Alphaproteobacteria</taxon>
        <taxon>Rhodospirillales</taxon>
        <taxon>Rhodovibrionaceae</taxon>
        <taxon>Tistlia</taxon>
    </lineage>
</organism>
<gene>
    <name evidence="6" type="ORF">SAMN05428998_10588</name>
</gene>
<dbReference type="Gene3D" id="3.40.190.290">
    <property type="match status" value="1"/>
</dbReference>
<dbReference type="GO" id="GO:0003700">
    <property type="term" value="F:DNA-binding transcription factor activity"/>
    <property type="evidence" value="ECO:0007669"/>
    <property type="project" value="InterPro"/>
</dbReference>
<evidence type="ECO:0000313" key="6">
    <source>
        <dbReference type="EMBL" id="SMF12453.1"/>
    </source>
</evidence>
<dbReference type="Gene3D" id="1.10.10.10">
    <property type="entry name" value="Winged helix-like DNA-binding domain superfamily/Winged helix DNA-binding domain"/>
    <property type="match status" value="1"/>
</dbReference>
<name>A0A1Y6BIS5_9PROT</name>
<dbReference type="STRING" id="560819.SAMN05428998_10588"/>
<keyword evidence="2" id="KW-0805">Transcription regulation</keyword>
<dbReference type="AlphaFoldDB" id="A0A1Y6BIS5"/>
<dbReference type="PROSITE" id="PS50931">
    <property type="entry name" value="HTH_LYSR"/>
    <property type="match status" value="1"/>
</dbReference>
<dbReference type="Proteomes" id="UP000192917">
    <property type="component" value="Unassembled WGS sequence"/>
</dbReference>
<sequence length="283" mass="31234">MEWSDLRIFLAIAREGTLGAAARRLGQSQPTMGRRLRALEAALGQTLFQRTAEGFVPTDEGSALLPHAERIEEEVLAAERRLAGRESRLEGLLRLSCSDWFGSWLLTPVLAEFGRRHPGVEVELLTDARLYSLPRREADLVFRIRPFDEPEVISRRLLHVPYALYGPTGSEPPQPGDGMGARVVTMDQGFVAMPDALWLKRLLPNAAVAFRSNAREVQARLCALGAGLAVLPRPLGDALPGLVALDLGEAPPGRDTFVGYHRDLRRLARLRALLDLVVERLAN</sequence>
<dbReference type="FunFam" id="1.10.10.10:FF:000001">
    <property type="entry name" value="LysR family transcriptional regulator"/>
    <property type="match status" value="1"/>
</dbReference>
<dbReference type="Pfam" id="PF03466">
    <property type="entry name" value="LysR_substrate"/>
    <property type="match status" value="1"/>
</dbReference>
<dbReference type="EMBL" id="FWZX01000005">
    <property type="protein sequence ID" value="SMF12453.1"/>
    <property type="molecule type" value="Genomic_DNA"/>
</dbReference>
<dbReference type="InterPro" id="IPR000847">
    <property type="entry name" value="LysR_HTH_N"/>
</dbReference>
<evidence type="ECO:0000313" key="7">
    <source>
        <dbReference type="Proteomes" id="UP000192917"/>
    </source>
</evidence>
<keyword evidence="4" id="KW-0804">Transcription</keyword>
<dbReference type="PANTHER" id="PTHR30346">
    <property type="entry name" value="TRANSCRIPTIONAL DUAL REGULATOR HCAR-RELATED"/>
    <property type="match status" value="1"/>
</dbReference>
<dbReference type="PANTHER" id="PTHR30346:SF0">
    <property type="entry name" value="HCA OPERON TRANSCRIPTIONAL ACTIVATOR HCAR"/>
    <property type="match status" value="1"/>
</dbReference>
<evidence type="ECO:0000256" key="3">
    <source>
        <dbReference type="ARBA" id="ARBA00023125"/>
    </source>
</evidence>
<dbReference type="Pfam" id="PF00126">
    <property type="entry name" value="HTH_1"/>
    <property type="match status" value="1"/>
</dbReference>
<evidence type="ECO:0000256" key="1">
    <source>
        <dbReference type="ARBA" id="ARBA00009437"/>
    </source>
</evidence>
<protein>
    <submittedName>
        <fullName evidence="6">Transcriptional regulator, LysR family</fullName>
    </submittedName>
</protein>
<dbReference type="GO" id="GO:0003677">
    <property type="term" value="F:DNA binding"/>
    <property type="evidence" value="ECO:0007669"/>
    <property type="project" value="UniProtKB-KW"/>
</dbReference>
<proteinExistence type="inferred from homology"/>
<evidence type="ECO:0000256" key="2">
    <source>
        <dbReference type="ARBA" id="ARBA00023015"/>
    </source>
</evidence>
<dbReference type="InterPro" id="IPR036388">
    <property type="entry name" value="WH-like_DNA-bd_sf"/>
</dbReference>
<reference evidence="6 7" key="1">
    <citation type="submission" date="2017-04" db="EMBL/GenBank/DDBJ databases">
        <authorList>
            <person name="Afonso C.L."/>
            <person name="Miller P.J."/>
            <person name="Scott M.A."/>
            <person name="Spackman E."/>
            <person name="Goraichik I."/>
            <person name="Dimitrov K.M."/>
            <person name="Suarez D.L."/>
            <person name="Swayne D.E."/>
        </authorList>
    </citation>
    <scope>NUCLEOTIDE SEQUENCE [LARGE SCALE GENOMIC DNA]</scope>
    <source>
        <strain evidence="6 7">USBA 355</strain>
    </source>
</reference>
<dbReference type="InterPro" id="IPR036390">
    <property type="entry name" value="WH_DNA-bd_sf"/>
</dbReference>
<dbReference type="SUPFAM" id="SSF53850">
    <property type="entry name" value="Periplasmic binding protein-like II"/>
    <property type="match status" value="1"/>
</dbReference>
<dbReference type="RefSeq" id="WP_085122103.1">
    <property type="nucleotide sequence ID" value="NZ_FWZX01000005.1"/>
</dbReference>
<dbReference type="SUPFAM" id="SSF46785">
    <property type="entry name" value="Winged helix' DNA-binding domain"/>
    <property type="match status" value="1"/>
</dbReference>
<evidence type="ECO:0000259" key="5">
    <source>
        <dbReference type="PROSITE" id="PS50931"/>
    </source>
</evidence>
<dbReference type="InterPro" id="IPR005119">
    <property type="entry name" value="LysR_subst-bd"/>
</dbReference>